<dbReference type="AlphaFoldDB" id="A0AAP2AD74"/>
<sequence>MAAAARNKGGIVIQRPYLPENLSKWSQESAPWESSFLGLMRTLSARADSLPIPGTAQRASHECFRLGQSAQMGFSPREIARLETKDGRLNIQLFGLGIWGPQGAMPLHLSELAWSRTEQHDSALADFVDLFHHRFLSLFWRAWFISQDTASLDRKNDESFSFYIASLIGLDPAELSNSRLPLHARLASSAHLIREARNPEGLAGALHYYFAIPVTLEEFTPQWIHFSPQETTRLGSGECNVLLGGGAVLGETLQDRQHKFRLILGPLTLAQYTRFSPWGEDLPVLCEWVRNFIGYEYSWDVQLVLRADEVPDVALNENHQLGYTSWLKHDVQQGAVSGMSFEPELYEF</sequence>
<proteinExistence type="predicted"/>
<evidence type="ECO:0000313" key="2">
    <source>
        <dbReference type="Proteomes" id="UP000653275"/>
    </source>
</evidence>
<dbReference type="RefSeq" id="WP_131487408.1">
    <property type="nucleotide sequence ID" value="NZ_JAENMR010000002.1"/>
</dbReference>
<comment type="caution">
    <text evidence="1">The sequence shown here is derived from an EMBL/GenBank/DDBJ whole genome shotgun (WGS) entry which is preliminary data.</text>
</comment>
<dbReference type="NCBIfam" id="TIGR03347">
    <property type="entry name" value="VI_chp_1"/>
    <property type="match status" value="1"/>
</dbReference>
<dbReference type="EMBL" id="JAENMS010000002">
    <property type="protein sequence ID" value="MBL5934059.1"/>
    <property type="molecule type" value="Genomic_DNA"/>
</dbReference>
<reference evidence="1" key="1">
    <citation type="submission" date="2020-12" db="EMBL/GenBank/DDBJ databases">
        <title>Draft genome sequence of Enterobacter spp., Lelliottia spp. and Serratia spp. isolated from drinking water reservoirs and lakes.</title>
        <authorList>
            <person name="Reitter C."/>
            <person name="Neuhaus K."/>
            <person name="Huegler M."/>
        </authorList>
    </citation>
    <scope>NUCLEOTIDE SEQUENCE</scope>
    <source>
        <strain evidence="1">TZW15</strain>
    </source>
</reference>
<dbReference type="Pfam" id="PF06996">
    <property type="entry name" value="T6SS_TssG"/>
    <property type="match status" value="1"/>
</dbReference>
<dbReference type="PANTHER" id="PTHR35564:SF4">
    <property type="entry name" value="CYTOPLASMIC PROTEIN"/>
    <property type="match status" value="1"/>
</dbReference>
<name>A0AAP2AD74_LELAM</name>
<gene>
    <name evidence="1" type="primary">tssG</name>
    <name evidence="1" type="ORF">I7V27_06240</name>
</gene>
<protein>
    <submittedName>
        <fullName evidence="1">Type VI secretion system baseplate subunit TssG</fullName>
    </submittedName>
</protein>
<dbReference type="PANTHER" id="PTHR35564">
    <property type="match status" value="1"/>
</dbReference>
<accession>A0AAP2AD74</accession>
<organism evidence="1 2">
    <name type="scientific">Lelliottia amnigena</name>
    <name type="common">Enterobacter amnigenus</name>
    <dbReference type="NCBI Taxonomy" id="61646"/>
    <lineage>
        <taxon>Bacteria</taxon>
        <taxon>Pseudomonadati</taxon>
        <taxon>Pseudomonadota</taxon>
        <taxon>Gammaproteobacteria</taxon>
        <taxon>Enterobacterales</taxon>
        <taxon>Enterobacteriaceae</taxon>
        <taxon>Lelliottia</taxon>
    </lineage>
</organism>
<evidence type="ECO:0000313" key="1">
    <source>
        <dbReference type="EMBL" id="MBL5934059.1"/>
    </source>
</evidence>
<dbReference type="InterPro" id="IPR010732">
    <property type="entry name" value="T6SS_TssG-like"/>
</dbReference>
<dbReference type="Proteomes" id="UP000653275">
    <property type="component" value="Unassembled WGS sequence"/>
</dbReference>